<evidence type="ECO:0000256" key="1">
    <source>
        <dbReference type="SAM" id="MobiDB-lite"/>
    </source>
</evidence>
<sequence length="500" mass="58117">MNSCENLENLPRVESPESVGSESHVQEISAGPIFEEPHHSREVIEPSKEKGDVDDRLAVVPVPCASSATFKVPLQGPSRGSYDDAVELTKWSIRFAPIGCDGPKLNFPKFILLGYKRNHSTQWRSSIVIRVESAEILHTASTKYRLVGNMNIIDSAYAGWISPDRRQSGAKSSNVSIVARQQFAQSSASVRRSRSGRCIHPPLAEWAGERVRYDGYGNVIGVENASTVTVHSKSAAGTMALSNYYGLSPAAPVTYSETSDEGDYDHYEKKGRPLDDGYGRYENRKRHYSDEEDHVYNSYQRPECQSGDSDDFEIEREIRAERRLILEQARELRIHQENLLEMERRLSYHEKKWLKKKKKERRLMEKTRNRYREQTNIYQSSTHSQQEHRKARNEFHTNSKRYASPDERKEVWRKRVVDEAERQRLEEEWARENEELSTSYYSDGDADWHEPGLNSLWYFLCRLFFMLKKKFLLPNNFLIYYSSKKEEESDSKSTTNQFFF</sequence>
<keyword evidence="3" id="KW-1185">Reference proteome</keyword>
<accession>A0A3P7JMK1</accession>
<dbReference type="AlphaFoldDB" id="A0A3P7JMK1"/>
<dbReference type="EMBL" id="UYYB01111787">
    <property type="protein sequence ID" value="VDM81199.1"/>
    <property type="molecule type" value="Genomic_DNA"/>
</dbReference>
<dbReference type="OrthoDB" id="2195551at2759"/>
<proteinExistence type="predicted"/>
<evidence type="ECO:0000313" key="2">
    <source>
        <dbReference type="EMBL" id="VDM81199.1"/>
    </source>
</evidence>
<name>A0A3P7JMK1_STRVU</name>
<feature type="compositionally biased region" description="Basic and acidic residues" evidence="1">
    <location>
        <begin position="264"/>
        <end position="281"/>
    </location>
</feature>
<organism evidence="2 3">
    <name type="scientific">Strongylus vulgaris</name>
    <name type="common">Blood worm</name>
    <dbReference type="NCBI Taxonomy" id="40348"/>
    <lineage>
        <taxon>Eukaryota</taxon>
        <taxon>Metazoa</taxon>
        <taxon>Ecdysozoa</taxon>
        <taxon>Nematoda</taxon>
        <taxon>Chromadorea</taxon>
        <taxon>Rhabditida</taxon>
        <taxon>Rhabditina</taxon>
        <taxon>Rhabditomorpha</taxon>
        <taxon>Strongyloidea</taxon>
        <taxon>Strongylidae</taxon>
        <taxon>Strongylus</taxon>
    </lineage>
</organism>
<protein>
    <submittedName>
        <fullName evidence="2">Uncharacterized protein</fullName>
    </submittedName>
</protein>
<gene>
    <name evidence="2" type="ORF">SVUK_LOCUS16197</name>
</gene>
<feature type="compositionally biased region" description="Basic and acidic residues" evidence="1">
    <location>
        <begin position="385"/>
        <end position="400"/>
    </location>
</feature>
<evidence type="ECO:0000313" key="3">
    <source>
        <dbReference type="Proteomes" id="UP000270094"/>
    </source>
</evidence>
<feature type="region of interest" description="Disordered" evidence="1">
    <location>
        <begin position="256"/>
        <end position="281"/>
    </location>
</feature>
<feature type="region of interest" description="Disordered" evidence="1">
    <location>
        <begin position="1"/>
        <end position="39"/>
    </location>
</feature>
<feature type="compositionally biased region" description="Polar residues" evidence="1">
    <location>
        <begin position="374"/>
        <end position="384"/>
    </location>
</feature>
<dbReference type="Proteomes" id="UP000270094">
    <property type="component" value="Unassembled WGS sequence"/>
</dbReference>
<feature type="region of interest" description="Disordered" evidence="1">
    <location>
        <begin position="366"/>
        <end position="400"/>
    </location>
</feature>
<reference evidence="2 3" key="1">
    <citation type="submission" date="2018-11" db="EMBL/GenBank/DDBJ databases">
        <authorList>
            <consortium name="Pathogen Informatics"/>
        </authorList>
    </citation>
    <scope>NUCLEOTIDE SEQUENCE [LARGE SCALE GENOMIC DNA]</scope>
</reference>